<dbReference type="InterPro" id="IPR007243">
    <property type="entry name" value="Atg6/Beclin"/>
</dbReference>
<dbReference type="PANTHER" id="PTHR12768:SF4">
    <property type="entry name" value="BECLIN-1"/>
    <property type="match status" value="1"/>
</dbReference>
<evidence type="ECO:0000313" key="4">
    <source>
        <dbReference type="EMBL" id="KAK7207036.1"/>
    </source>
</evidence>
<sequence length="346" mass="39411">MSKAKTEGSSSVQHTVLCRRCRLPLRMHEQISDLDSNTFDQFLSSSAPINADLDFSKEQKKVDYYKDQHGIGSLRDPYSKDYRRPSATAPVSPAPLRSVNGDSFVLLSDSVISNARTAADAGGIVGNYEAMLRRDYYSNEKRGEVDETSAAENTGDEEDLYALSNRLKTSDKIHDIVTSKSDIDQPICSECVELLLQGLKQQYVEIVRDRDIYADFLKQVKDEKPTDEQQLAAEKELAEIIAEQERVMTDLHKAEHEHATVVQEIKELESQSRDLDEEEKKFWELRNKYAQELDDFLEERDMVKMQLKRDTEMYEKLRKTNVYSDIFAIEGGSAAVDRMAGVSGKR</sequence>
<dbReference type="PANTHER" id="PTHR12768">
    <property type="entry name" value="BECLIN 1"/>
    <property type="match status" value="1"/>
</dbReference>
<evidence type="ECO:0000313" key="5">
    <source>
        <dbReference type="Proteomes" id="UP001498771"/>
    </source>
</evidence>
<comment type="caution">
    <text evidence="4">The sequence shown here is derived from an EMBL/GenBank/DDBJ whole genome shotgun (WGS) entry which is preliminary data.</text>
</comment>
<name>A0ABR1FB03_9ASCO</name>
<dbReference type="Pfam" id="PF17675">
    <property type="entry name" value="APG6_N"/>
    <property type="match status" value="1"/>
</dbReference>
<evidence type="ECO:0000256" key="1">
    <source>
        <dbReference type="SAM" id="Coils"/>
    </source>
</evidence>
<evidence type="ECO:0000259" key="3">
    <source>
        <dbReference type="Pfam" id="PF17675"/>
    </source>
</evidence>
<reference evidence="4 5" key="1">
    <citation type="submission" date="2024-03" db="EMBL/GenBank/DDBJ databases">
        <title>Genome-scale model development and genomic sequencing of the oleaginous clade Lipomyces.</title>
        <authorList>
            <consortium name="Lawrence Berkeley National Laboratory"/>
            <person name="Czajka J.J."/>
            <person name="Han Y."/>
            <person name="Kim J."/>
            <person name="Mondo S.J."/>
            <person name="Hofstad B.A."/>
            <person name="Robles A."/>
            <person name="Haridas S."/>
            <person name="Riley R."/>
            <person name="LaButti K."/>
            <person name="Pangilinan J."/>
            <person name="Andreopoulos W."/>
            <person name="Lipzen A."/>
            <person name="Yan J."/>
            <person name="Wang M."/>
            <person name="Ng V."/>
            <person name="Grigoriev I.V."/>
            <person name="Spatafora J.W."/>
            <person name="Magnuson J.K."/>
            <person name="Baker S.E."/>
            <person name="Pomraning K.R."/>
        </authorList>
    </citation>
    <scope>NUCLEOTIDE SEQUENCE [LARGE SCALE GENOMIC DNA]</scope>
    <source>
        <strain evidence="4 5">Phaff 52-87</strain>
    </source>
</reference>
<feature type="region of interest" description="Disordered" evidence="2">
    <location>
        <begin position="75"/>
        <end position="94"/>
    </location>
</feature>
<feature type="coiled-coil region" evidence="1">
    <location>
        <begin position="251"/>
        <end position="288"/>
    </location>
</feature>
<organism evidence="4 5">
    <name type="scientific">Myxozyma melibiosi</name>
    <dbReference type="NCBI Taxonomy" id="54550"/>
    <lineage>
        <taxon>Eukaryota</taxon>
        <taxon>Fungi</taxon>
        <taxon>Dikarya</taxon>
        <taxon>Ascomycota</taxon>
        <taxon>Saccharomycotina</taxon>
        <taxon>Lipomycetes</taxon>
        <taxon>Lipomycetales</taxon>
        <taxon>Lipomycetaceae</taxon>
        <taxon>Myxozyma</taxon>
    </lineage>
</organism>
<dbReference type="InterPro" id="IPR041691">
    <property type="entry name" value="Atg6/beclin_CC"/>
</dbReference>
<dbReference type="Gene3D" id="6.10.250.3110">
    <property type="match status" value="1"/>
</dbReference>
<dbReference type="GeneID" id="90036787"/>
<keyword evidence="1" id="KW-0175">Coiled coil</keyword>
<proteinExistence type="predicted"/>
<keyword evidence="5" id="KW-1185">Reference proteome</keyword>
<dbReference type="EMBL" id="JBBJBU010000001">
    <property type="protein sequence ID" value="KAK7207036.1"/>
    <property type="molecule type" value="Genomic_DNA"/>
</dbReference>
<gene>
    <name evidence="4" type="ORF">BZA70DRAFT_270249</name>
</gene>
<dbReference type="Proteomes" id="UP001498771">
    <property type="component" value="Unassembled WGS sequence"/>
</dbReference>
<protein>
    <submittedName>
        <fullName evidence="4">Autophagy protein Apg6-domain-containing protein</fullName>
    </submittedName>
</protein>
<accession>A0ABR1FB03</accession>
<dbReference type="RefSeq" id="XP_064770069.1">
    <property type="nucleotide sequence ID" value="XM_064911275.1"/>
</dbReference>
<feature type="domain" description="Atg6/beclin coiled-coil" evidence="3">
    <location>
        <begin position="186"/>
        <end position="311"/>
    </location>
</feature>
<evidence type="ECO:0000256" key="2">
    <source>
        <dbReference type="SAM" id="MobiDB-lite"/>
    </source>
</evidence>